<reference evidence="2 3" key="1">
    <citation type="submission" date="2016-12" db="EMBL/GenBank/DDBJ databases">
        <authorList>
            <person name="Song W.-J."/>
            <person name="Kurnit D.M."/>
        </authorList>
    </citation>
    <scope>NUCLEOTIDE SEQUENCE [LARGE SCALE GENOMIC DNA]</scope>
    <source>
        <strain evidence="2 3">DSM 12503</strain>
    </source>
</reference>
<dbReference type="SMART" id="SM00481">
    <property type="entry name" value="POLIIIAc"/>
    <property type="match status" value="1"/>
</dbReference>
<keyword evidence="3" id="KW-1185">Reference proteome</keyword>
<dbReference type="Proteomes" id="UP000184612">
    <property type="component" value="Unassembled WGS sequence"/>
</dbReference>
<dbReference type="InterPro" id="IPR016195">
    <property type="entry name" value="Pol/histidinol_Pase-like"/>
</dbReference>
<dbReference type="SUPFAM" id="SSF89550">
    <property type="entry name" value="PHP domain-like"/>
    <property type="match status" value="1"/>
</dbReference>
<dbReference type="STRING" id="1121345.SAMN02745217_00072"/>
<dbReference type="GO" id="GO:0035312">
    <property type="term" value="F:5'-3' DNA exonuclease activity"/>
    <property type="evidence" value="ECO:0007669"/>
    <property type="project" value="TreeGrafter"/>
</dbReference>
<evidence type="ECO:0000259" key="1">
    <source>
        <dbReference type="SMART" id="SM00481"/>
    </source>
</evidence>
<dbReference type="NCBIfam" id="NF038032">
    <property type="entry name" value="CehA_McbA_metalo"/>
    <property type="match status" value="1"/>
</dbReference>
<dbReference type="EMBL" id="FRFD01000003">
    <property type="protein sequence ID" value="SHO43052.1"/>
    <property type="molecule type" value="Genomic_DNA"/>
</dbReference>
<dbReference type="GO" id="GO:0004534">
    <property type="term" value="F:5'-3' RNA exonuclease activity"/>
    <property type="evidence" value="ECO:0007669"/>
    <property type="project" value="TreeGrafter"/>
</dbReference>
<dbReference type="CDD" id="cd07432">
    <property type="entry name" value="PHP_HisPPase"/>
    <property type="match status" value="1"/>
</dbReference>
<dbReference type="InterPro" id="IPR003141">
    <property type="entry name" value="Pol/His_phosphatase_N"/>
</dbReference>
<sequence>MIHIKGFSEEGNWYKGNLHSHTINSDGMFTPWEAVEEFKKNGYSFLCISDHNLYLDYREQLGEEDFLILPGVEAAAILYDDEDRCVKVHHMNGILGTAAMQESAPMKYQHMEEVGPFIYRGSWDGAGAAGNLASELHKRGCFVTYNHPIWSRVEAEEFILEDFEILEIFNYNTQNESETGYDTTYWDVMLRRGRHILADASDDNHNAGLFDDAFGGYIVVKADSLTHDSIARSILTGNYYSSSGPEIYDWGIKDGKAYITCSASERISFITDGFVGAGSTVLRKAKEDWLQEAVYPLTGNETYIRAECRDLYGKKAWTNPIYIEYQRR</sequence>
<dbReference type="InterPro" id="IPR052018">
    <property type="entry name" value="PHP_domain"/>
</dbReference>
<dbReference type="Gene3D" id="3.20.20.140">
    <property type="entry name" value="Metal-dependent hydrolases"/>
    <property type="match status" value="1"/>
</dbReference>
<evidence type="ECO:0000313" key="2">
    <source>
        <dbReference type="EMBL" id="SHO43052.1"/>
    </source>
</evidence>
<gene>
    <name evidence="2" type="ORF">SAMN02745217_00072</name>
</gene>
<evidence type="ECO:0000313" key="3">
    <source>
        <dbReference type="Proteomes" id="UP000184612"/>
    </source>
</evidence>
<protein>
    <recommendedName>
        <fullName evidence="1">Polymerase/histidinol phosphatase N-terminal domain-containing protein</fullName>
    </recommendedName>
</protein>
<feature type="domain" description="Polymerase/histidinol phosphatase N-terminal" evidence="1">
    <location>
        <begin position="16"/>
        <end position="78"/>
    </location>
</feature>
<dbReference type="RefSeq" id="WP_073586837.1">
    <property type="nucleotide sequence ID" value="NZ_FRFD01000003.1"/>
</dbReference>
<dbReference type="AlphaFoldDB" id="A0A1M7XWC1"/>
<organism evidence="2 3">
    <name type="scientific">Anaerocolumna xylanovorans DSM 12503</name>
    <dbReference type="NCBI Taxonomy" id="1121345"/>
    <lineage>
        <taxon>Bacteria</taxon>
        <taxon>Bacillati</taxon>
        <taxon>Bacillota</taxon>
        <taxon>Clostridia</taxon>
        <taxon>Lachnospirales</taxon>
        <taxon>Lachnospiraceae</taxon>
        <taxon>Anaerocolumna</taxon>
    </lineage>
</organism>
<dbReference type="PANTHER" id="PTHR42924">
    <property type="entry name" value="EXONUCLEASE"/>
    <property type="match status" value="1"/>
</dbReference>
<accession>A0A1M7XWC1</accession>
<dbReference type="PANTHER" id="PTHR42924:SF3">
    <property type="entry name" value="POLYMERASE_HISTIDINOL PHOSPHATASE N-TERMINAL DOMAIN-CONTAINING PROTEIN"/>
    <property type="match status" value="1"/>
</dbReference>
<proteinExistence type="predicted"/>
<name>A0A1M7XWC1_9FIRM</name>
<dbReference type="OrthoDB" id="9804333at2"/>